<gene>
    <name evidence="4" type="ORF">PKNA1_C2_1217000</name>
    <name evidence="5" type="ORF">PKNA1_H1_1217000</name>
</gene>
<keyword evidence="3" id="KW-0472">Membrane</keyword>
<evidence type="ECO:0000256" key="3">
    <source>
        <dbReference type="SAM" id="Phobius"/>
    </source>
</evidence>
<feature type="transmembrane region" description="Helical" evidence="3">
    <location>
        <begin position="1371"/>
        <end position="1395"/>
    </location>
</feature>
<reference evidence="5" key="2">
    <citation type="submission" date="2016-05" db="EMBL/GenBank/DDBJ databases">
        <authorList>
            <person name="Lavstsen T."/>
            <person name="Jespersen J.S."/>
        </authorList>
    </citation>
    <scope>NUCLEOTIDE SEQUENCE [LARGE SCALE GENOMIC DNA]</scope>
</reference>
<sequence length="2958" mass="346742">MEIKKRIKSRTSTEEKELIRRTHLNKNHKDENLKSLIHCNDSEDRKHTDSNSNILSNTYDNIYDELSSNYEDSACKSNDDLTEFYLYKEINNHKYNNNLYDFYLNKFNSNIEEKERLNESNVSLINKISRMKKKRNYGDKNVEQKTGRVRDTNVNEKTTGGKDPGGEESPQEASSTYRNAMNHHTDPYDKENEEKLDEMRKKYKHIMLYSFEEPLNGDSTKEHSTKQIDQMKKKKSKEQGEDKNGGKNEEKENLYNIYFNTLINKCDYTISCYMYKKTNATHIYRKKILVLKKHFLILNKYKQNINNIYKVMHRDVYDISHSKYGDIYKSSNNIYNFSVYAKRLSNTDGTSTSDNSNFFSLKKKKKKKKNNYKISNDGYHFNNEHIRLANHNVNVIIELINLMKIISIYGSIKKYMKILFFKYTKNVFLKNYELYYSSPKYFNVLKKFYKSIHASAYNYIYVNILKIRNLEQIKYNYIYAIIDVDNFLYHYKYEYNRDMFIPLFTDRQNKVIFYFYTDLDLYLGHFILHNYEIEKHIDFDLHKKAELSSIQIQTDFFLTKNTKYKNTSMYSSTSSNRTEKLFGSFCNKTNDQVTNGLSLLNQKNIFFDKNYFFVRKLHNDQKKSAQKNSKYESDLNDDNLYVHIFIYKSKNRFEYLLPSQNTTNVLCNDEDLSMTYNNVNNNYQLFNLFINNIKRTMQIKNRFSYIFDKVNGIFEFRSFIISIISIFYLFFCSYCKNYIHIVLLLTVAFLIYINNEKNYDFCRNILYDFPILYLFFPHKILCKISEKSSLYHLHTFLHIFILHRFPSFFQYLYKHYKSRCIYFFSYTPAYLGKYCNQHFLDGESSEESRSKSSMGRPSKAKGSRRKGLRSKDRETKANSILSPIYGSNQEEGKIVTCKVDNNTVLVRTNVVNNAIPGNEKRKNIPESSGNIIRDRGNANWVEESNFNFEDSMTDGKSDHGQNNQGSGDLLFSGEEEKNEKEGEDEEGSEVHNFPPQQGDDAEDKILNKMGGYFKSKSAGNGGTSDKAVIDWNGDEDENDPFKVDSCIRNERVSRNTNGGANGVDYNGTYDETNVENDMHTKLIKNNKPSHMINNNKEWLMDYFVTGGYQKFNDSDKMTNLKVSSKKDKLNSCTLKNSFSDMKLLLEVQRKKGEKQNFSDIEGKEKKCVHEGTSILRSSLSLTEGKNYFEQNSSFFSKYNYTFDEDVEKYSDDPGINEIMLLDLEIKILNHMKNNYYDSARVVPPIEKVHGDEKNGDHLEDRKTCGSREFCFEINNAKYSMDLSLYENAKYVHFFKSDNSVENRCATNHHHANFLSNEPCIDKSLKIKDRKNTQGECTANSYSETHSSKNRKKNMYSIIEYFPGYFYNKIEIIYINVILIFIYFYCLLIITVHGGLNNDFPLYFYFLNKKKKRGKRVAKQREKKSDCSEHNEELINLEAKKKSEEKTYTSNLIFKSKRIFRNWKQKRKLNKKNIKLDVGKNLSSDAPDDLKNGSLFEKNVDTLFCDRKEWGEREKKEELAEAEGEEDVVDAEGGEKEAKATTSKYTPSIKEELPSESDQKNAALLTNGRKSSELQLKDNIQRDYAKALTVKPLQKKKDGIVTLPTLNCAFEVPKVELCNIEQGEINMKGDIAAEALHNSSDNFAFKFGYDLEGDLVNHFPVEFQHNKDAHLVAQNVYEWEDCMSAHNGGDHRGDDISRGEPQIYDENDTWQWSPPFYDDGRKSCLSPHHSDDNFTGRLITHQNYPNQEEHFMPFDEIPLKGLNNNPIDDTFSMKEEKQHLIRNKIKRDKYNSMNELKEPCKNILGANNLFSQANDPVCKDQCYVSHEKGEDLHGSDENQKKTVKNFLGKLKNIKEEKLSKIKNMYKSEKCSNPFRRGFHMIKSKINSESVDETFSYSKDNLWGEEIKKKKEEKYAEYSENEFDTYKNEKLFDLKNLFQPSCGENREKYAQKERLQNNSEVGVISSGSNYAVNPSYLISNNGSNYNGGYRNTLVKNNLMDKSFISNTSTYQEGKFDEEKKEYSMDLKFMRNFINYKKNDLEFATVDMIEEEKKARGRHILHNLSFNSKRKGLKKKIISYVKRKTNKKEENKGYELTPMVWVEEKLLSDEMHLDGQNNLINSINYEEDTSSNRGIGVDHVENERDNNLSVKKDQDERVNFKENKEKIILPLNVGKRSKKGANSNVSFTVPKRIIKRNRDYLKFYRSGYFSEYDVHRIIRRRNKKKFAYLNNMYNRSGLHIEKKCEKVDNQFNSRKSNEIFSEKSDNQMGDNMLSGCTHIAGKGETTDHLLNMEQMDGEEKQTHKNIFSKKKKILFHMKKFLKFKNKNKKNFFKDKVKNLVNMQIANSYNEYDDRAICNDESGLVALRDSGGKHAPKARKKMFFINMIEKSNQNMELNSADENGHGCTSSDNNKTGIVKKLQDSETSENYFKSIRSKINKLGSSNRVYEGVGNVQKPLEQGHVLTQVKKKEKTDTTGISNPENKYVMNKSSASKQGRKSKAVCANKGSYVGSNGSYRDAYEVTKYSNQSYLKNKKEREKHAITIAISNYNKFLLSKKNYYSGLEKTNFYVKLYCNFALLLINYFLIFTITYIYANSVYNLFLCAKHVHLKAKKKERKKQSDFNSMVRIIYHKNVFATNDNWIHISKHKNMYMKKNIFAQIFVQNKRQNAKNSVKYDNQEEEVEEKEEDEASSDSQQMKKTDIRNYYFNPSKYYEEIKNKKNVLTMYKSAKTNIKMLMSKHMILNLYLEKFLNLFNHKNFNLTKIVISLLGYFSILLLPIKFHHLVMVKLLHMYYKGYTRRYYKNVVRNSILENIKNVKISLKLYKPICSLNVIIEEASCLQTSIIAIIYIYLCVPQYHGVNVYLTSLLRSKHFSIPFPLYQLQEEECCALIEEINKTFNQNLNISQFKDINDEYDLANVIMINLSEFSQMKRIIRQEWNLNLLNNSPNDNANVVSARNNTSY</sequence>
<accession>A0A193RAP7</accession>
<evidence type="ECO:0000313" key="4">
    <source>
        <dbReference type="EMBL" id="SBO25174.1"/>
    </source>
</evidence>
<name>A0A193RAP7_PLAKH</name>
<feature type="compositionally biased region" description="Basic and acidic residues" evidence="2">
    <location>
        <begin position="136"/>
        <end position="154"/>
    </location>
</feature>
<proteinExistence type="predicted"/>
<feature type="region of interest" description="Disordered" evidence="2">
    <location>
        <begin position="1514"/>
        <end position="1559"/>
    </location>
</feature>
<feature type="compositionally biased region" description="Basic and acidic residues" evidence="2">
    <location>
        <begin position="219"/>
        <end position="248"/>
    </location>
</feature>
<organism evidence="5 7">
    <name type="scientific">Plasmodium knowlesi (strain H)</name>
    <dbReference type="NCBI Taxonomy" id="5851"/>
    <lineage>
        <taxon>Eukaryota</taxon>
        <taxon>Sar</taxon>
        <taxon>Alveolata</taxon>
        <taxon>Apicomplexa</taxon>
        <taxon>Aconoidasida</taxon>
        <taxon>Haemosporida</taxon>
        <taxon>Plasmodiidae</taxon>
        <taxon>Plasmodium</taxon>
        <taxon>Plasmodium (Plasmodium)</taxon>
    </lineage>
</organism>
<feature type="region of interest" description="Disordered" evidence="2">
    <location>
        <begin position="916"/>
        <end position="936"/>
    </location>
</feature>
<feature type="transmembrane region" description="Helical" evidence="3">
    <location>
        <begin position="710"/>
        <end position="731"/>
    </location>
</feature>
<reference evidence="6 7" key="1">
    <citation type="submission" date="2016-05" db="EMBL/GenBank/DDBJ databases">
        <authorList>
            <person name="Sharaf H."/>
        </authorList>
    </citation>
    <scope>NUCLEOTIDE SEQUENCE [LARGE SCALE GENOMIC DNA]</scope>
    <source>
        <strain evidence="6 7">H</strain>
    </source>
</reference>
<dbReference type="EMBL" id="CWHQ02000013">
    <property type="protein sequence ID" value="SBO25174.1"/>
    <property type="molecule type" value="Genomic_DNA"/>
</dbReference>
<dbReference type="Proteomes" id="UP000182142">
    <property type="component" value="Unassembled WGS sequence"/>
</dbReference>
<dbReference type="Proteomes" id="UP000182128">
    <property type="component" value="Unassembled WGS sequence"/>
</dbReference>
<keyword evidence="3" id="KW-1133">Transmembrane helix</keyword>
<feature type="region of interest" description="Disordered" evidence="2">
    <location>
        <begin position="214"/>
        <end position="248"/>
    </location>
</feature>
<protein>
    <submittedName>
        <fullName evidence="5">Uncharacterized protein</fullName>
    </submittedName>
</protein>
<feature type="compositionally biased region" description="Basic residues" evidence="2">
    <location>
        <begin position="858"/>
        <end position="868"/>
    </location>
</feature>
<feature type="compositionally biased region" description="Polar residues" evidence="2">
    <location>
        <begin position="2471"/>
        <end position="2487"/>
    </location>
</feature>
<evidence type="ECO:0000256" key="1">
    <source>
        <dbReference type="SAM" id="Coils"/>
    </source>
</evidence>
<evidence type="ECO:0000256" key="2">
    <source>
        <dbReference type="SAM" id="MobiDB-lite"/>
    </source>
</evidence>
<feature type="region of interest" description="Disordered" evidence="2">
    <location>
        <begin position="2667"/>
        <end position="2693"/>
    </location>
</feature>
<evidence type="ECO:0000313" key="7">
    <source>
        <dbReference type="Proteomes" id="UP000182142"/>
    </source>
</evidence>
<keyword evidence="3" id="KW-0812">Transmembrane</keyword>
<feature type="compositionally biased region" description="Basic and acidic residues" evidence="2">
    <location>
        <begin position="183"/>
        <end position="193"/>
    </location>
</feature>
<keyword evidence="1" id="KW-0175">Coiled coil</keyword>
<feature type="region of interest" description="Disordered" evidence="2">
    <location>
        <begin position="1689"/>
        <end position="1709"/>
    </location>
</feature>
<feature type="compositionally biased region" description="Acidic residues" evidence="2">
    <location>
        <begin position="1519"/>
        <end position="1531"/>
    </location>
</feature>
<feature type="region of interest" description="Disordered" evidence="2">
    <location>
        <begin position="948"/>
        <end position="1039"/>
    </location>
</feature>
<feature type="coiled-coil region" evidence="1">
    <location>
        <begin position="1419"/>
        <end position="1446"/>
    </location>
</feature>
<feature type="transmembrane region" description="Helical" evidence="3">
    <location>
        <begin position="2572"/>
        <end position="2600"/>
    </location>
</feature>
<feature type="compositionally biased region" description="Basic and acidic residues" evidence="2">
    <location>
        <begin position="1548"/>
        <end position="1558"/>
    </location>
</feature>
<evidence type="ECO:0000313" key="5">
    <source>
        <dbReference type="EMBL" id="SBO27776.1"/>
    </source>
</evidence>
<feature type="region of interest" description="Disordered" evidence="2">
    <location>
        <begin position="132"/>
        <end position="193"/>
    </location>
</feature>
<dbReference type="EMBL" id="CWHR02000013">
    <property type="protein sequence ID" value="SBO27776.1"/>
    <property type="molecule type" value="Genomic_DNA"/>
</dbReference>
<feature type="region of interest" description="Disordered" evidence="2">
    <location>
        <begin position="2465"/>
        <end position="2487"/>
    </location>
</feature>
<feature type="region of interest" description="Disordered" evidence="2">
    <location>
        <begin position="845"/>
        <end position="873"/>
    </location>
</feature>
<evidence type="ECO:0000313" key="6">
    <source>
        <dbReference type="Proteomes" id="UP000182128"/>
    </source>
</evidence>
<feature type="transmembrane region" description="Helical" evidence="3">
    <location>
        <begin position="2755"/>
        <end position="2775"/>
    </location>
</feature>
<feature type="compositionally biased region" description="Acidic residues" evidence="2">
    <location>
        <begin position="2674"/>
        <end position="2687"/>
    </location>
</feature>